<dbReference type="HOGENOM" id="CLU_3081936_0_0_3"/>
<keyword evidence="2" id="KW-1185">Reference proteome</keyword>
<dbReference type="RefSeq" id="WP_008179558.1">
    <property type="nucleotide sequence ID" value="NZ_GL890827.1"/>
</dbReference>
<gene>
    <name evidence="1" type="ORF">LYNGBM3L_12450</name>
</gene>
<dbReference type="Proteomes" id="UP000003959">
    <property type="component" value="Unassembled WGS sequence"/>
</dbReference>
<evidence type="ECO:0000313" key="1">
    <source>
        <dbReference type="EMBL" id="EGJ34757.1"/>
    </source>
</evidence>
<accession>F4XKS5</accession>
<dbReference type="EMBL" id="GL890827">
    <property type="protein sequence ID" value="EGJ34757.1"/>
    <property type="molecule type" value="Genomic_DNA"/>
</dbReference>
<protein>
    <submittedName>
        <fullName evidence="1">Uncharacterized protein</fullName>
    </submittedName>
</protein>
<dbReference type="AlphaFoldDB" id="F4XKS5"/>
<reference evidence="2" key="1">
    <citation type="journal article" date="2011" name="Proc. Natl. Acad. Sci. U.S.A.">
        <title>Genomic insights into the physiology and ecology of the marine filamentous cyanobacterium Lyngbya majuscula.</title>
        <authorList>
            <person name="Jones A.C."/>
            <person name="Monroe E.A."/>
            <person name="Podell S."/>
            <person name="Hess W.R."/>
            <person name="Klages S."/>
            <person name="Esquenazi E."/>
            <person name="Niessen S."/>
            <person name="Hoover H."/>
            <person name="Rothmann M."/>
            <person name="Lasken R.S."/>
            <person name="Yates J.R.III."/>
            <person name="Reinhardt R."/>
            <person name="Kube M."/>
            <person name="Burkart M.D."/>
            <person name="Allen E.E."/>
            <person name="Dorrestein P.C."/>
            <person name="Gerwick W.H."/>
            <person name="Gerwick L."/>
        </authorList>
    </citation>
    <scope>NUCLEOTIDE SEQUENCE [LARGE SCALE GENOMIC DNA]</scope>
    <source>
        <strain evidence="2">3L</strain>
    </source>
</reference>
<name>F4XKS5_9CYAN</name>
<evidence type="ECO:0000313" key="2">
    <source>
        <dbReference type="Proteomes" id="UP000003959"/>
    </source>
</evidence>
<proteinExistence type="predicted"/>
<sequence>MENDEVKNEYYKQAILSITINTVVVAVETGKSILLLGSMAINKAWRAILSPP</sequence>
<organism evidence="1 2">
    <name type="scientific">Moorena producens 3L</name>
    <dbReference type="NCBI Taxonomy" id="489825"/>
    <lineage>
        <taxon>Bacteria</taxon>
        <taxon>Bacillati</taxon>
        <taxon>Cyanobacteriota</taxon>
        <taxon>Cyanophyceae</taxon>
        <taxon>Coleofasciculales</taxon>
        <taxon>Coleofasciculaceae</taxon>
        <taxon>Moorena</taxon>
    </lineage>
</organism>